<keyword evidence="2" id="KW-0378">Hydrolase</keyword>
<keyword evidence="2" id="KW-0347">Helicase</keyword>
<keyword evidence="3" id="KW-1185">Reference proteome</keyword>
<dbReference type="SUPFAM" id="SSF50729">
    <property type="entry name" value="PH domain-like"/>
    <property type="match status" value="1"/>
</dbReference>
<dbReference type="CDD" id="cd13225">
    <property type="entry name" value="PH-like_bacteria"/>
    <property type="match status" value="1"/>
</dbReference>
<reference evidence="2 3" key="1">
    <citation type="journal article" date="2018" name="Int. J. Syst. Evol. Microbiol.">
        <title>Lactobacillus bambusae sp. nov., isolated from a traditional fermented Ma-bamboo shoots of Taiwan.</title>
        <authorList>
            <person name="Wang L.-T."/>
        </authorList>
    </citation>
    <scope>NUCLEOTIDE SEQUENCE [LARGE SCALE GENOMIC DNA]</scope>
    <source>
        <strain evidence="2 3">BS-W1</strain>
    </source>
</reference>
<dbReference type="InterPro" id="IPR037063">
    <property type="entry name" value="PHb_sf"/>
</dbReference>
<organism evidence="2 3">
    <name type="scientific">Levilactobacillus bambusae</name>
    <dbReference type="NCBI Taxonomy" id="2024736"/>
    <lineage>
        <taxon>Bacteria</taxon>
        <taxon>Bacillati</taxon>
        <taxon>Bacillota</taxon>
        <taxon>Bacilli</taxon>
        <taxon>Lactobacillales</taxon>
        <taxon>Lactobacillaceae</taxon>
        <taxon>Levilactobacillus</taxon>
    </lineage>
</organism>
<evidence type="ECO:0000259" key="1">
    <source>
        <dbReference type="Pfam" id="PF08000"/>
    </source>
</evidence>
<sequence>MGLFNSIIGNASSANPEKAQQDLAPLLIPGEEVEFAMKTIRDWFVLTNKRVLLTNRQGTGKKVEYRSIPYYAVTKFSLETAGHFEFEGVLRIWTSGQTEPEMIQLDNGGPLAELERRLAGKIL</sequence>
<protein>
    <submittedName>
        <fullName evidence="2">Helicase</fullName>
    </submittedName>
</protein>
<evidence type="ECO:0000313" key="3">
    <source>
        <dbReference type="Proteomes" id="UP000245080"/>
    </source>
</evidence>
<proteinExistence type="predicted"/>
<dbReference type="OrthoDB" id="9803613at2"/>
<gene>
    <name evidence="2" type="ORF">DCM90_04655</name>
</gene>
<keyword evidence="2" id="KW-0067">ATP-binding</keyword>
<dbReference type="Proteomes" id="UP000245080">
    <property type="component" value="Unassembled WGS sequence"/>
</dbReference>
<name>A0A2V1MZ27_9LACO</name>
<accession>A0A2V1MZ27</accession>
<keyword evidence="2" id="KW-0547">Nucleotide-binding</keyword>
<evidence type="ECO:0000313" key="2">
    <source>
        <dbReference type="EMBL" id="PWG00229.1"/>
    </source>
</evidence>
<dbReference type="AlphaFoldDB" id="A0A2V1MZ27"/>
<feature type="domain" description="Bacterial Pleckstrin homology" evidence="1">
    <location>
        <begin position="2"/>
        <end position="119"/>
    </location>
</feature>
<comment type="caution">
    <text evidence="2">The sequence shown here is derived from an EMBL/GenBank/DDBJ whole genome shotgun (WGS) entry which is preliminary data.</text>
</comment>
<dbReference type="InterPro" id="IPR012544">
    <property type="entry name" value="PHb"/>
</dbReference>
<dbReference type="EMBL" id="QCXQ01000002">
    <property type="protein sequence ID" value="PWG00229.1"/>
    <property type="molecule type" value="Genomic_DNA"/>
</dbReference>
<dbReference type="GO" id="GO:0004386">
    <property type="term" value="F:helicase activity"/>
    <property type="evidence" value="ECO:0007669"/>
    <property type="project" value="UniProtKB-KW"/>
</dbReference>
<dbReference type="Pfam" id="PF08000">
    <property type="entry name" value="bPH_1"/>
    <property type="match status" value="1"/>
</dbReference>
<dbReference type="Gene3D" id="2.30.29.50">
    <property type="entry name" value="Bacterial Pleckstrin homology domain"/>
    <property type="match status" value="1"/>
</dbReference>